<dbReference type="EMBL" id="CP139781">
    <property type="protein sequence ID" value="WRQ87185.1"/>
    <property type="molecule type" value="Genomic_DNA"/>
</dbReference>
<dbReference type="Proteomes" id="UP000738431">
    <property type="component" value="Chromosome"/>
</dbReference>
<name>A0ABZ1C729_9BACT</name>
<sequence length="81" mass="9138">MHLTSSPFTTRPAAQTPDSTSIDDQIFRTLMEVDAAVRDLLLAHLCDGDEQRRERLQATVEAALAWREQDEAPRRVDLSMA</sequence>
<reference evidence="2 3" key="2">
    <citation type="submission" date="2023-12" db="EMBL/GenBank/DDBJ databases">
        <title>Description of an unclassified Opitutus bacterium of Verrucomicrobiota.</title>
        <authorList>
            <person name="Zhang D.-F."/>
        </authorList>
    </citation>
    <scope>NUCLEOTIDE SEQUENCE [LARGE SCALE GENOMIC DNA]</scope>
    <source>
        <strain evidence="2 3">WL0086</strain>
    </source>
</reference>
<reference evidence="2 3" key="1">
    <citation type="submission" date="2021-08" db="EMBL/GenBank/DDBJ databases">
        <authorList>
            <person name="Zhang D."/>
            <person name="Zhang A."/>
            <person name="Wang L."/>
        </authorList>
    </citation>
    <scope>NUCLEOTIDE SEQUENCE [LARGE SCALE GENOMIC DNA]</scope>
    <source>
        <strain evidence="2 3">WL0086</strain>
    </source>
</reference>
<gene>
    <name evidence="2" type="ORF">K1X11_020425</name>
</gene>
<proteinExistence type="predicted"/>
<protein>
    <submittedName>
        <fullName evidence="2">Uncharacterized protein</fullName>
    </submittedName>
</protein>
<evidence type="ECO:0000313" key="3">
    <source>
        <dbReference type="Proteomes" id="UP000738431"/>
    </source>
</evidence>
<dbReference type="RefSeq" id="WP_221029401.1">
    <property type="nucleotide sequence ID" value="NZ_CP139781.1"/>
</dbReference>
<organism evidence="2 3">
    <name type="scientific">Actomonas aquatica</name>
    <dbReference type="NCBI Taxonomy" id="2866162"/>
    <lineage>
        <taxon>Bacteria</taxon>
        <taxon>Pseudomonadati</taxon>
        <taxon>Verrucomicrobiota</taxon>
        <taxon>Opitutia</taxon>
        <taxon>Opitutales</taxon>
        <taxon>Opitutaceae</taxon>
        <taxon>Actomonas</taxon>
    </lineage>
</organism>
<accession>A0ABZ1C729</accession>
<evidence type="ECO:0000313" key="2">
    <source>
        <dbReference type="EMBL" id="WRQ87185.1"/>
    </source>
</evidence>
<feature type="region of interest" description="Disordered" evidence="1">
    <location>
        <begin position="1"/>
        <end position="21"/>
    </location>
</feature>
<keyword evidence="3" id="KW-1185">Reference proteome</keyword>
<evidence type="ECO:0000256" key="1">
    <source>
        <dbReference type="SAM" id="MobiDB-lite"/>
    </source>
</evidence>